<evidence type="ECO:0000313" key="2">
    <source>
        <dbReference type="EMBL" id="PNI47539.1"/>
    </source>
</evidence>
<dbReference type="EMBL" id="NBAG03000289">
    <property type="protein sequence ID" value="PNI47539.1"/>
    <property type="molecule type" value="Genomic_DNA"/>
</dbReference>
<keyword evidence="1" id="KW-0175">Coiled coil</keyword>
<feature type="coiled-coil region" evidence="1">
    <location>
        <begin position="91"/>
        <end position="127"/>
    </location>
</feature>
<dbReference type="InterPro" id="IPR039656">
    <property type="entry name" value="SYNRG"/>
</dbReference>
<dbReference type="PANTHER" id="PTHR15463:SF2">
    <property type="entry name" value="SYNERGIN GAMMA"/>
    <property type="match status" value="1"/>
</dbReference>
<feature type="non-terminal residue" evidence="2">
    <location>
        <position position="1"/>
    </location>
</feature>
<sequence>FMFPVAGGIRPPQAGLMPMQQQGFPMVSVMQPNMQGIMGMNYSSQMSQGPIAMQAGIPMGPMPAAGMPYLGQAPFLGMRPPGPQYTPDMQKQFAEEQQKRFEQQQKLLEEERKRRQFEEQKQKLRLLSSVKPKTGEKSRDDALEAIKGNLDGFSRDAKMHPTPASHPKKPGSFKRHYIFLFWEGDLCSPCFFTSPLYNVELFLQAKYRLGCSQIYSGLRALVWITTVLGGKNLFVF</sequence>
<evidence type="ECO:0000256" key="1">
    <source>
        <dbReference type="SAM" id="Coils"/>
    </source>
</evidence>
<dbReference type="Proteomes" id="UP000236370">
    <property type="component" value="Unassembled WGS sequence"/>
</dbReference>
<comment type="caution">
    <text evidence="2">The sequence shown here is derived from an EMBL/GenBank/DDBJ whole genome shotgun (WGS) entry which is preliminary data.</text>
</comment>
<gene>
    <name evidence="2" type="ORF">CK820_G0028796</name>
</gene>
<evidence type="ECO:0000313" key="3">
    <source>
        <dbReference type="Proteomes" id="UP000236370"/>
    </source>
</evidence>
<protein>
    <submittedName>
        <fullName evidence="2">SYNRG isoform 15</fullName>
    </submittedName>
</protein>
<organism evidence="2 3">
    <name type="scientific">Pan troglodytes</name>
    <name type="common">Chimpanzee</name>
    <dbReference type="NCBI Taxonomy" id="9598"/>
    <lineage>
        <taxon>Eukaryota</taxon>
        <taxon>Metazoa</taxon>
        <taxon>Chordata</taxon>
        <taxon>Craniata</taxon>
        <taxon>Vertebrata</taxon>
        <taxon>Euteleostomi</taxon>
        <taxon>Mammalia</taxon>
        <taxon>Eutheria</taxon>
        <taxon>Euarchontoglires</taxon>
        <taxon>Primates</taxon>
        <taxon>Haplorrhini</taxon>
        <taxon>Catarrhini</taxon>
        <taxon>Hominidae</taxon>
        <taxon>Pan</taxon>
    </lineage>
</organism>
<dbReference type="AlphaFoldDB" id="A0A2J8LJU0"/>
<name>A0A2J8LJU0_PANTR</name>
<proteinExistence type="predicted"/>
<reference evidence="2 3" key="1">
    <citation type="submission" date="2017-12" db="EMBL/GenBank/DDBJ databases">
        <title>High-resolution comparative analysis of great ape genomes.</title>
        <authorList>
            <person name="Pollen A."/>
            <person name="Hastie A."/>
            <person name="Hormozdiari F."/>
            <person name="Dougherty M."/>
            <person name="Liu R."/>
            <person name="Chaisson M."/>
            <person name="Hoppe E."/>
            <person name="Hill C."/>
            <person name="Pang A."/>
            <person name="Hillier L."/>
            <person name="Baker C."/>
            <person name="Armstrong J."/>
            <person name="Shendure J."/>
            <person name="Paten B."/>
            <person name="Wilson R."/>
            <person name="Chao H."/>
            <person name="Schneider V."/>
            <person name="Ventura M."/>
            <person name="Kronenberg Z."/>
            <person name="Murali S."/>
            <person name="Gordon D."/>
            <person name="Cantsilieris S."/>
            <person name="Munson K."/>
            <person name="Nelson B."/>
            <person name="Raja A."/>
            <person name="Underwood J."/>
            <person name="Diekhans M."/>
            <person name="Fiddes I."/>
            <person name="Haussler D."/>
            <person name="Eichler E."/>
        </authorList>
    </citation>
    <scope>NUCLEOTIDE SEQUENCE [LARGE SCALE GENOMIC DNA]</scope>
    <source>
        <strain evidence="2">Yerkes chimp pedigree #C0471</strain>
    </source>
</reference>
<dbReference type="PANTHER" id="PTHR15463">
    <property type="entry name" value="AP1 GAMMA SUBUNIT BINDING PROTEIN 1"/>
    <property type="match status" value="1"/>
</dbReference>
<accession>A0A2J8LJU0</accession>